<feature type="region of interest" description="Disordered" evidence="1">
    <location>
        <begin position="27"/>
        <end position="103"/>
    </location>
</feature>
<dbReference type="Proteomes" id="UP000008064">
    <property type="component" value="Unassembled WGS sequence"/>
</dbReference>
<organism>
    <name type="scientific">Serpula lacrymans var. lacrymans (strain S7.9)</name>
    <name type="common">Dry rot fungus</name>
    <dbReference type="NCBI Taxonomy" id="578457"/>
    <lineage>
        <taxon>Eukaryota</taxon>
        <taxon>Fungi</taxon>
        <taxon>Dikarya</taxon>
        <taxon>Basidiomycota</taxon>
        <taxon>Agaricomycotina</taxon>
        <taxon>Agaricomycetes</taxon>
        <taxon>Agaricomycetidae</taxon>
        <taxon>Boletales</taxon>
        <taxon>Coniophorineae</taxon>
        <taxon>Serpulaceae</taxon>
        <taxon>Serpula</taxon>
    </lineage>
</organism>
<feature type="non-terminal residue" evidence="2">
    <location>
        <position position="138"/>
    </location>
</feature>
<dbReference type="AlphaFoldDB" id="F8P1T5"/>
<dbReference type="RefSeq" id="XP_007320353.1">
    <property type="nucleotide sequence ID" value="XM_007320291.1"/>
</dbReference>
<evidence type="ECO:0000313" key="2">
    <source>
        <dbReference type="EMBL" id="EGO23113.1"/>
    </source>
</evidence>
<name>F8P1T5_SERL9</name>
<feature type="compositionally biased region" description="Low complexity" evidence="1">
    <location>
        <begin position="27"/>
        <end position="36"/>
    </location>
</feature>
<accession>F8P1T5</accession>
<protein>
    <submittedName>
        <fullName evidence="2">Uncharacterized protein</fullName>
    </submittedName>
</protein>
<proteinExistence type="predicted"/>
<feature type="compositionally biased region" description="Polar residues" evidence="1">
    <location>
        <begin position="92"/>
        <end position="101"/>
    </location>
</feature>
<dbReference type="HOGENOM" id="CLU_1860086_0_0_1"/>
<dbReference type="GeneID" id="18811658"/>
<sequence length="138" mass="14951">MELSTPSPAPSVYNVSEPDVIGAWFTSRSPSRASSRPPTPCISRLPSPSAEASASDRVRVSQEASAYEPESQKGNISNLPPVSNPPLDDRQMTSPVINGTSAADKEAIDIHWTRMSLRDLQDDLSDIRHTLVDMDSGF</sequence>
<evidence type="ECO:0000256" key="1">
    <source>
        <dbReference type="SAM" id="MobiDB-lite"/>
    </source>
</evidence>
<dbReference type="KEGG" id="sla:SERLADRAFT_394132"/>
<gene>
    <name evidence="2" type="ORF">SERLADRAFT_394132</name>
</gene>
<feature type="compositionally biased region" description="Polar residues" evidence="1">
    <location>
        <begin position="72"/>
        <end position="81"/>
    </location>
</feature>
<reference evidence="2" key="1">
    <citation type="submission" date="2011-04" db="EMBL/GenBank/DDBJ databases">
        <title>Evolution of plant cell wall degrading machinery underlies the functional diversity of forest fungi.</title>
        <authorList>
            <consortium name="US DOE Joint Genome Institute (JGI-PGF)"/>
            <person name="Eastwood D.C."/>
            <person name="Floudas D."/>
            <person name="Binder M."/>
            <person name="Majcherczyk A."/>
            <person name="Schneider P."/>
            <person name="Aerts A."/>
            <person name="Asiegbu F.O."/>
            <person name="Baker S.E."/>
            <person name="Barry K."/>
            <person name="Bendiksby M."/>
            <person name="Blumentritt M."/>
            <person name="Coutinho P.M."/>
            <person name="Cullen D."/>
            <person name="Cullen D."/>
            <person name="Gathman A."/>
            <person name="Goodell B."/>
            <person name="Henrissat B."/>
            <person name="Ihrmark K."/>
            <person name="Kauserud H."/>
            <person name="Kohler A."/>
            <person name="LaButti K."/>
            <person name="Lapidus A."/>
            <person name="Lavin J.L."/>
            <person name="Lee Y.-H."/>
            <person name="Lindquist E."/>
            <person name="Lilly W."/>
            <person name="Lucas S."/>
            <person name="Morin E."/>
            <person name="Murat C."/>
            <person name="Oguiza J.A."/>
            <person name="Park J."/>
            <person name="Pisabarro A.G."/>
            <person name="Riley R."/>
            <person name="Rosling A."/>
            <person name="Salamov A."/>
            <person name="Schmidt O."/>
            <person name="Schmutz J."/>
            <person name="Skrede I."/>
            <person name="Stenlid J."/>
            <person name="Wiebenga A."/>
            <person name="Xie X."/>
            <person name="Kues U."/>
            <person name="Hibbett D.S."/>
            <person name="Hoffmeister D."/>
            <person name="Hogberg N."/>
            <person name="Martin F."/>
            <person name="Grigoriev I.V."/>
            <person name="Watkinson S.C."/>
        </authorList>
    </citation>
    <scope>NUCLEOTIDE SEQUENCE</scope>
    <source>
        <strain evidence="2">S7.9</strain>
    </source>
</reference>
<dbReference type="EMBL" id="GL945436">
    <property type="protein sequence ID" value="EGO23113.1"/>
    <property type="molecule type" value="Genomic_DNA"/>
</dbReference>